<reference evidence="7" key="1">
    <citation type="submission" date="2014-11" db="EMBL/GenBank/DDBJ databases">
        <authorList>
            <person name="Geib S."/>
        </authorList>
    </citation>
    <scope>NUCLEOTIDE SEQUENCE</scope>
</reference>
<proteinExistence type="predicted"/>
<evidence type="ECO:0000313" key="7">
    <source>
        <dbReference type="EMBL" id="JAD03468.1"/>
    </source>
</evidence>
<dbReference type="InterPro" id="IPR036236">
    <property type="entry name" value="Znf_C2H2_sf"/>
</dbReference>
<dbReference type="AlphaFoldDB" id="A0A0A1WYI5"/>
<reference evidence="7" key="2">
    <citation type="journal article" date="2015" name="Gigascience">
        <title>Reconstructing a comprehensive transcriptome assembly of a white-pupal translocated strain of the pest fruit fly Bactrocera cucurbitae.</title>
        <authorList>
            <person name="Sim S.B."/>
            <person name="Calla B."/>
            <person name="Hall B."/>
            <person name="DeRego T."/>
            <person name="Geib S.M."/>
        </authorList>
    </citation>
    <scope>NUCLEOTIDE SEQUENCE</scope>
</reference>
<evidence type="ECO:0000256" key="2">
    <source>
        <dbReference type="ARBA" id="ARBA00022737"/>
    </source>
</evidence>
<evidence type="ECO:0000256" key="4">
    <source>
        <dbReference type="ARBA" id="ARBA00022833"/>
    </source>
</evidence>
<dbReference type="GO" id="GO:0008270">
    <property type="term" value="F:zinc ion binding"/>
    <property type="evidence" value="ECO:0007669"/>
    <property type="project" value="UniProtKB-KW"/>
</dbReference>
<accession>A0A0A1WYI5</accession>
<dbReference type="GeneID" id="105215293"/>
<feature type="domain" description="C2H2-type" evidence="6">
    <location>
        <begin position="471"/>
        <end position="499"/>
    </location>
</feature>
<evidence type="ECO:0000259" key="6">
    <source>
        <dbReference type="PROSITE" id="PS50157"/>
    </source>
</evidence>
<evidence type="ECO:0000256" key="5">
    <source>
        <dbReference type="PROSITE-ProRule" id="PRU00042"/>
    </source>
</evidence>
<dbReference type="SUPFAM" id="SSF57667">
    <property type="entry name" value="beta-beta-alpha zinc fingers"/>
    <property type="match status" value="1"/>
</dbReference>
<dbReference type="Pfam" id="PF12874">
    <property type="entry name" value="zf-met"/>
    <property type="match status" value="1"/>
</dbReference>
<feature type="domain" description="C2H2-type" evidence="6">
    <location>
        <begin position="299"/>
        <end position="322"/>
    </location>
</feature>
<dbReference type="PANTHER" id="PTHR24379">
    <property type="entry name" value="KRAB AND ZINC FINGER DOMAIN-CONTAINING"/>
    <property type="match status" value="1"/>
</dbReference>
<keyword evidence="1" id="KW-0479">Metal-binding</keyword>
<dbReference type="PANTHER" id="PTHR24379:SF121">
    <property type="entry name" value="C2H2-TYPE DOMAIN-CONTAINING PROTEIN"/>
    <property type="match status" value="1"/>
</dbReference>
<evidence type="ECO:0000256" key="1">
    <source>
        <dbReference type="ARBA" id="ARBA00022723"/>
    </source>
</evidence>
<evidence type="ECO:0000256" key="3">
    <source>
        <dbReference type="ARBA" id="ARBA00022771"/>
    </source>
</evidence>
<feature type="domain" description="C2H2-type" evidence="6">
    <location>
        <begin position="443"/>
        <end position="471"/>
    </location>
</feature>
<dbReference type="EMBL" id="GBXI01010824">
    <property type="protein sequence ID" value="JAD03468.1"/>
    <property type="molecule type" value="Transcribed_RNA"/>
</dbReference>
<dbReference type="PROSITE" id="PS50157">
    <property type="entry name" value="ZINC_FINGER_C2H2_2"/>
    <property type="match status" value="3"/>
</dbReference>
<protein>
    <submittedName>
        <fullName evidence="7">Zinc finger and BTB domain-containing protein 17</fullName>
    </submittedName>
</protein>
<sequence>MCAAMESSKLQMVSFNAEQMDAVARALRIVADEVYEQPKLELISYEPEEVIELLSESENAGDEDDGSDCEIFGKMCANIEEISENNTAYVEKFEPEVERMDSAPQESNVIVGKFTDPAVLNNDNFIPLNAGYKETGEQSTSGLDSFNEIIDLDDSDNDSVCSGNGANNNVCPSNAELSDEDVKEKKCIVLLDDDSDDSNQQSTSKDAGHQKNSHNLDAFLNYICPQCGVSCGNIKKWNAHTDIVHNFRSISILNLKTVISRQGQLLYECNTCEKKFISDAAYGILLNHRIQHMTIPNFLRCRLCEERFSSRPLFLKHFRKVHKKIALNKLRRSDSARGHIRFLCPICKKKSANLREWKSHLEIEHDWANNLDEKVNLIRDNLVECKTCLAIFRSKHSLWHLVRHEEHNAFHCKLCKELSSYNIHKVAKHIRIEHLKEKCTQEYRCNYCDKVFSNNPRRICHMNEMHTIQKLSCEICDKEFNSSARLLAHMAKLNHQRIK</sequence>
<dbReference type="InterPro" id="IPR013087">
    <property type="entry name" value="Znf_C2H2_type"/>
</dbReference>
<dbReference type="SMART" id="SM00355">
    <property type="entry name" value="ZnF_C2H2"/>
    <property type="match status" value="8"/>
</dbReference>
<dbReference type="Gene3D" id="3.30.160.60">
    <property type="entry name" value="Classic Zinc Finger"/>
    <property type="match status" value="2"/>
</dbReference>
<keyword evidence="4" id="KW-0862">Zinc</keyword>
<keyword evidence="3 5" id="KW-0863">Zinc-finger</keyword>
<dbReference type="PROSITE" id="PS00028">
    <property type="entry name" value="ZINC_FINGER_C2H2_1"/>
    <property type="match status" value="4"/>
</dbReference>
<keyword evidence="2" id="KW-0677">Repeat</keyword>
<organism evidence="7">
    <name type="scientific">Zeugodacus cucurbitae</name>
    <name type="common">Melon fruit fly</name>
    <name type="synonym">Bactrocera cucurbitae</name>
    <dbReference type="NCBI Taxonomy" id="28588"/>
    <lineage>
        <taxon>Eukaryota</taxon>
        <taxon>Metazoa</taxon>
        <taxon>Ecdysozoa</taxon>
        <taxon>Arthropoda</taxon>
        <taxon>Hexapoda</taxon>
        <taxon>Insecta</taxon>
        <taxon>Pterygota</taxon>
        <taxon>Neoptera</taxon>
        <taxon>Endopterygota</taxon>
        <taxon>Diptera</taxon>
        <taxon>Brachycera</taxon>
        <taxon>Muscomorpha</taxon>
        <taxon>Tephritoidea</taxon>
        <taxon>Tephritidae</taxon>
        <taxon>Zeugodacus</taxon>
        <taxon>Zeugodacus</taxon>
    </lineage>
</organism>
<name>A0A0A1WYI5_ZEUCU</name>
<dbReference type="OrthoDB" id="4737882at2759"/>
<gene>
    <name evidence="7" type="primary">Zbtb17_1</name>
    <name evidence="7" type="ORF">g.6372</name>
</gene>